<evidence type="ECO:0000313" key="5">
    <source>
        <dbReference type="EMBL" id="ATS17537.1"/>
    </source>
</evidence>
<protein>
    <recommendedName>
        <fullName evidence="2">Circadian clock oscillator protein KaiA</fullName>
    </recommendedName>
</protein>
<dbReference type="SMART" id="SM01247">
    <property type="entry name" value="KaiA"/>
    <property type="match status" value="1"/>
</dbReference>
<dbReference type="SUPFAM" id="SSF101215">
    <property type="entry name" value="KaiA/RbsU domain"/>
    <property type="match status" value="1"/>
</dbReference>
<evidence type="ECO:0000259" key="3">
    <source>
        <dbReference type="PROSITE" id="PS51430"/>
    </source>
</evidence>
<dbReference type="InterPro" id="IPR020844">
    <property type="entry name" value="Circadian_clock_KaiA_N"/>
</dbReference>
<dbReference type="GO" id="GO:0007623">
    <property type="term" value="P:circadian rhythm"/>
    <property type="evidence" value="ECO:0007669"/>
    <property type="project" value="InterPro"/>
</dbReference>
<dbReference type="EMBL" id="CP018092">
    <property type="protein sequence ID" value="ATS17537.1"/>
    <property type="molecule type" value="Genomic_DNA"/>
</dbReference>
<dbReference type="InterPro" id="IPR020856">
    <property type="entry name" value="Circadian_clock_protein_KaiA_C"/>
</dbReference>
<organism evidence="5 6">
    <name type="scientific">Parathermosynechococcus lividus PCC 6715</name>
    <dbReference type="NCBI Taxonomy" id="1917166"/>
    <lineage>
        <taxon>Bacteria</taxon>
        <taxon>Bacillati</taxon>
        <taxon>Cyanobacteriota</taxon>
        <taxon>Cyanophyceae</taxon>
        <taxon>Acaryochloridales</taxon>
        <taxon>Thermosynechococcaceae</taxon>
        <taxon>Parathermosynechococcus</taxon>
    </lineage>
</organism>
<dbReference type="PROSITE" id="PS51430">
    <property type="entry name" value="KAIA_N"/>
    <property type="match status" value="1"/>
</dbReference>
<proteinExistence type="predicted"/>
<dbReference type="Gene3D" id="3.40.50.2300">
    <property type="match status" value="1"/>
</dbReference>
<keyword evidence="6" id="KW-1185">Reference proteome</keyword>
<reference evidence="5 6" key="1">
    <citation type="submission" date="2016-11" db="EMBL/GenBank/DDBJ databases">
        <title>Complete genome sequence of thermophilic cyanobacteria strain Synechococcus sp. PCC6715.</title>
        <authorList>
            <person name="Tang J."/>
            <person name="Daroch M."/>
            <person name="Liang Y."/>
            <person name="Jiang D."/>
            <person name="Shah M."/>
        </authorList>
    </citation>
    <scope>NUCLEOTIDE SEQUENCE [LARGE SCALE GENOMIC DNA]</scope>
    <source>
        <strain evidence="5 6">PCC 6715</strain>
    </source>
</reference>
<dbReference type="KEGG" id="slw:BRW62_00870"/>
<evidence type="ECO:0000256" key="2">
    <source>
        <dbReference type="ARBA" id="ARBA00034852"/>
    </source>
</evidence>
<dbReference type="RefSeq" id="WP_099797679.1">
    <property type="nucleotide sequence ID" value="NZ_CP018092.1"/>
</dbReference>
<accession>A0A2D2PZR8</accession>
<dbReference type="InterPro" id="IPR011006">
    <property type="entry name" value="CheY-like_superfamily"/>
</dbReference>
<dbReference type="Gene3D" id="1.10.1240.30">
    <property type="entry name" value="KaiA/RbsU domain"/>
    <property type="match status" value="1"/>
</dbReference>
<dbReference type="InterPro" id="IPR011648">
    <property type="entry name" value="Circadian_clock_KaiA"/>
</dbReference>
<dbReference type="Pfam" id="PF07688">
    <property type="entry name" value="KaiA"/>
    <property type="match status" value="1"/>
</dbReference>
<feature type="domain" description="KaiA N-terminal" evidence="3">
    <location>
        <begin position="3"/>
        <end position="163"/>
    </location>
</feature>
<name>A0A2D2PZR8_PARLV</name>
<reference evidence="6" key="2">
    <citation type="journal article" date="2022" name="Front. Microbiol.">
        <title>Comparative Genomic Analysis Revealed Distinct Molecular Components and Organization of CO2-Concentrating Mechanism in Thermophilic Cyanobacteria.</title>
        <authorList>
            <person name="Tang J."/>
            <person name="Zhou H."/>
            <person name="Yao D."/>
            <person name="Riaz S."/>
            <person name="You D."/>
            <person name="Klepacz-Smolka A."/>
            <person name="Daroch M."/>
        </authorList>
    </citation>
    <scope>NUCLEOTIDE SEQUENCE [LARGE SCALE GENOMIC DNA]</scope>
    <source>
        <strain evidence="6">PCC 6715</strain>
    </source>
</reference>
<dbReference type="PROSITE" id="PS51431">
    <property type="entry name" value="KAIA_C"/>
    <property type="match status" value="1"/>
</dbReference>
<dbReference type="OrthoDB" id="513549at2"/>
<dbReference type="InterPro" id="IPR017944">
    <property type="entry name" value="KaiA/RbsU_helical_domain_sf"/>
</dbReference>
<gene>
    <name evidence="5" type="ORF">BRW62_00870</name>
</gene>
<evidence type="ECO:0000259" key="4">
    <source>
        <dbReference type="PROSITE" id="PS51431"/>
    </source>
</evidence>
<feature type="domain" description="KaiA C-terminal" evidence="4">
    <location>
        <begin position="173"/>
        <end position="281"/>
    </location>
</feature>
<dbReference type="Pfam" id="PF21714">
    <property type="entry name" value="KaiA_N"/>
    <property type="match status" value="1"/>
</dbReference>
<dbReference type="SUPFAM" id="SSF52172">
    <property type="entry name" value="CheY-like"/>
    <property type="match status" value="1"/>
</dbReference>
<dbReference type="Proteomes" id="UP000231057">
    <property type="component" value="Chromosome"/>
</dbReference>
<sequence>MAQSTALTICGLVYSPTIAQELVRFHNSGIDELVYFANDAEFCTYLEQHRHSVACLILEWAETTAQIIKYLHHSATLLPAVIVFPEQGASLPVGPHYHVAEILLSAVELHRLNQVIEEAITAFVKLCPGCAVPPHVMFRMPALQDSSGQDPQHRLSQKLKERLGYLGVYYKRDTQFFFRRMSSTEKRRLLDELRAIYRTIILEYFSAEAKTNEHIDEFVSKAFFADISVSQVIELHVELMDSFAKQLKLEGRSEDILLDYRLTLIDVIAHLCEMYRRSIPREV</sequence>
<evidence type="ECO:0000313" key="6">
    <source>
        <dbReference type="Proteomes" id="UP000231057"/>
    </source>
</evidence>
<dbReference type="AlphaFoldDB" id="A0A2D2PZR8"/>
<evidence type="ECO:0000256" key="1">
    <source>
        <dbReference type="ARBA" id="ARBA00023108"/>
    </source>
</evidence>
<keyword evidence="1" id="KW-0090">Biological rhythms</keyword>